<comment type="caution">
    <text evidence="2">The sequence shown here is derived from an EMBL/GenBank/DDBJ whole genome shotgun (WGS) entry which is preliminary data.</text>
</comment>
<dbReference type="AlphaFoldDB" id="A0A560ESP5"/>
<dbReference type="PANTHER" id="PTHR10138:SF0">
    <property type="entry name" value="TRYPTOPHAN 2,3-DIOXYGENASE"/>
    <property type="match status" value="1"/>
</dbReference>
<keyword evidence="2" id="KW-0560">Oxidoreductase</keyword>
<evidence type="ECO:0000256" key="1">
    <source>
        <dbReference type="SAM" id="MobiDB-lite"/>
    </source>
</evidence>
<dbReference type="SUPFAM" id="SSF140959">
    <property type="entry name" value="Indolic compounds 2,3-dioxygenase-like"/>
    <property type="match status" value="1"/>
</dbReference>
<evidence type="ECO:0000313" key="2">
    <source>
        <dbReference type="EMBL" id="TWB12399.1"/>
    </source>
</evidence>
<dbReference type="GO" id="GO:0019442">
    <property type="term" value="P:L-tryptophan catabolic process to acetyl-CoA"/>
    <property type="evidence" value="ECO:0007669"/>
    <property type="project" value="TreeGrafter"/>
</dbReference>
<dbReference type="GO" id="GO:0019441">
    <property type="term" value="P:L-tryptophan catabolic process to kynurenine"/>
    <property type="evidence" value="ECO:0007669"/>
    <property type="project" value="InterPro"/>
</dbReference>
<evidence type="ECO:0000313" key="3">
    <source>
        <dbReference type="Proteomes" id="UP000319859"/>
    </source>
</evidence>
<dbReference type="InterPro" id="IPR004981">
    <property type="entry name" value="Trp_2_3_dOase"/>
</dbReference>
<name>A0A560ESP5_9PROT</name>
<dbReference type="OrthoDB" id="9776847at2"/>
<dbReference type="Pfam" id="PF03301">
    <property type="entry name" value="Trp_dioxygenase"/>
    <property type="match status" value="1"/>
</dbReference>
<dbReference type="PANTHER" id="PTHR10138">
    <property type="entry name" value="TRYPTOPHAN 2,3-DIOXYGENASE"/>
    <property type="match status" value="1"/>
</dbReference>
<proteinExistence type="predicted"/>
<dbReference type="Gene3D" id="1.20.58.480">
    <property type="match status" value="1"/>
</dbReference>
<dbReference type="EMBL" id="VITN01000024">
    <property type="protein sequence ID" value="TWB12399.1"/>
    <property type="molecule type" value="Genomic_DNA"/>
</dbReference>
<dbReference type="GO" id="GO:0004833">
    <property type="term" value="F:L-tryptophan 2,3-dioxygenase activity"/>
    <property type="evidence" value="ECO:0007669"/>
    <property type="project" value="InterPro"/>
</dbReference>
<dbReference type="Proteomes" id="UP000319859">
    <property type="component" value="Unassembled WGS sequence"/>
</dbReference>
<keyword evidence="2" id="KW-0223">Dioxygenase</keyword>
<dbReference type="RefSeq" id="WP_145753402.1">
    <property type="nucleotide sequence ID" value="NZ_VITN01000024.1"/>
</dbReference>
<protein>
    <submittedName>
        <fullName evidence="2">Tryptophan 2,3-dioxygenase</fullName>
    </submittedName>
</protein>
<dbReference type="GO" id="GO:0046872">
    <property type="term" value="F:metal ion binding"/>
    <property type="evidence" value="ECO:0007669"/>
    <property type="project" value="InterPro"/>
</dbReference>
<dbReference type="GO" id="GO:0020037">
    <property type="term" value="F:heme binding"/>
    <property type="evidence" value="ECO:0007669"/>
    <property type="project" value="InterPro"/>
</dbReference>
<accession>A0A560ESP5</accession>
<gene>
    <name evidence="2" type="ORF">FBZ89_12412</name>
</gene>
<organism evidence="2 3">
    <name type="scientific">Nitrospirillum amazonense</name>
    <dbReference type="NCBI Taxonomy" id="28077"/>
    <lineage>
        <taxon>Bacteria</taxon>
        <taxon>Pseudomonadati</taxon>
        <taxon>Pseudomonadota</taxon>
        <taxon>Alphaproteobacteria</taxon>
        <taxon>Rhodospirillales</taxon>
        <taxon>Azospirillaceae</taxon>
        <taxon>Nitrospirillum</taxon>
    </lineage>
</organism>
<dbReference type="InterPro" id="IPR037217">
    <property type="entry name" value="Trp/Indoleamine_2_3_dOase-like"/>
</dbReference>
<reference evidence="2 3" key="1">
    <citation type="submission" date="2019-06" db="EMBL/GenBank/DDBJ databases">
        <title>Genomic Encyclopedia of Type Strains, Phase IV (KMG-V): Genome sequencing to study the core and pangenomes of soil and plant-associated prokaryotes.</title>
        <authorList>
            <person name="Whitman W."/>
        </authorList>
    </citation>
    <scope>NUCLEOTIDE SEQUENCE [LARGE SCALE GENOMIC DNA]</scope>
    <source>
        <strain evidence="2 3">BR 11880</strain>
    </source>
</reference>
<feature type="region of interest" description="Disordered" evidence="1">
    <location>
        <begin position="252"/>
        <end position="272"/>
    </location>
</feature>
<sequence>MTPPLIAKAFVPPPRVDYARYLRLEELLSLQRPLTAETDERLFIIIHQMAELGFALLLGDLSGLAATPSGAVVWPTALGRLVALVKLQVGLVNTLAATIDRAQFLAFRQALAPASGFQSAQYRKIELLSANLWDLAAPERQAHVGPATPFPVLFDSLYWRHAPLAESSGTDNSGTDPGTEGSALLDFENAHLTELRALAEASTRTNLAAKYAATCEGVRADPAVTGLLRDYDRLFNQAWPAAHFRLAEKLLSGGPPGEGGEQDRGTGGTAWRRYLGQGRRQRCFFPDLRVTAGDGPSSEGEDLE</sequence>